<evidence type="ECO:0000313" key="9">
    <source>
        <dbReference type="Proteomes" id="UP000717752"/>
    </source>
</evidence>
<keyword evidence="4 8" id="KW-0560">Oxidoreductase</keyword>
<evidence type="ECO:0000256" key="3">
    <source>
        <dbReference type="ARBA" id="ARBA00022723"/>
    </source>
</evidence>
<evidence type="ECO:0000256" key="5">
    <source>
        <dbReference type="ARBA" id="ARBA00023004"/>
    </source>
</evidence>
<evidence type="ECO:0000256" key="1">
    <source>
        <dbReference type="ARBA" id="ARBA00022485"/>
    </source>
</evidence>
<keyword evidence="9" id="KW-1185">Reference proteome</keyword>
<keyword evidence="6" id="KW-0411">Iron-sulfur</keyword>
<evidence type="ECO:0000259" key="7">
    <source>
        <dbReference type="Pfam" id="PF03460"/>
    </source>
</evidence>
<gene>
    <name evidence="8" type="primary">cobG</name>
    <name evidence="8" type="ORF">JNB85_03550</name>
</gene>
<keyword evidence="2" id="KW-0349">Heme</keyword>
<evidence type="ECO:0000256" key="2">
    <source>
        <dbReference type="ARBA" id="ARBA00022617"/>
    </source>
</evidence>
<comment type="caution">
    <text evidence="8">The sequence shown here is derived from an EMBL/GenBank/DDBJ whole genome shotgun (WGS) entry which is preliminary data.</text>
</comment>
<dbReference type="InterPro" id="IPR012798">
    <property type="entry name" value="Cbl_synth_CobG-like"/>
</dbReference>
<dbReference type="InterPro" id="IPR005117">
    <property type="entry name" value="NiRdtase/SiRdtase_haem-b_fer"/>
</dbReference>
<feature type="domain" description="Nitrite/Sulfite reductase ferredoxin-like" evidence="7">
    <location>
        <begin position="30"/>
        <end position="95"/>
    </location>
</feature>
<keyword evidence="1" id="KW-0004">4Fe-4S</keyword>
<dbReference type="RefSeq" id="WP_220332998.1">
    <property type="nucleotide sequence ID" value="NZ_JAEUAK010000001.1"/>
</dbReference>
<evidence type="ECO:0000256" key="6">
    <source>
        <dbReference type="ARBA" id="ARBA00023014"/>
    </source>
</evidence>
<dbReference type="InterPro" id="IPR036136">
    <property type="entry name" value="Nit/Sulf_reduc_fer-like_dom_sf"/>
</dbReference>
<accession>A0ABS7GQJ4</accession>
<keyword evidence="3" id="KW-0479">Metal-binding</keyword>
<evidence type="ECO:0000256" key="4">
    <source>
        <dbReference type="ARBA" id="ARBA00023002"/>
    </source>
</evidence>
<dbReference type="Gene3D" id="3.30.413.10">
    <property type="entry name" value="Sulfite Reductase Hemoprotein, domain 1"/>
    <property type="match status" value="2"/>
</dbReference>
<dbReference type="EC" id="1.14.13.83" evidence="8"/>
<dbReference type="Gene3D" id="3.90.480.10">
    <property type="entry name" value="Sulfite Reductase Hemoprotein,Domain 2"/>
    <property type="match status" value="1"/>
</dbReference>
<dbReference type="PANTHER" id="PTHR32439">
    <property type="entry name" value="FERREDOXIN--NITRITE REDUCTASE, CHLOROPLASTIC"/>
    <property type="match status" value="1"/>
</dbReference>
<dbReference type="NCBIfam" id="TIGR02435">
    <property type="entry name" value="CobG"/>
    <property type="match status" value="1"/>
</dbReference>
<dbReference type="Pfam" id="PF03460">
    <property type="entry name" value="NIR_SIR_ferr"/>
    <property type="match status" value="1"/>
</dbReference>
<dbReference type="PANTHER" id="PTHR32439:SF9">
    <property type="entry name" value="BLR3264 PROTEIN"/>
    <property type="match status" value="1"/>
</dbReference>
<dbReference type="InterPro" id="IPR045854">
    <property type="entry name" value="NO2/SO3_Rdtase_4Fe4S_sf"/>
</dbReference>
<dbReference type="EMBL" id="JAEUAK010000001">
    <property type="protein sequence ID" value="MBW9051489.1"/>
    <property type="molecule type" value="Genomic_DNA"/>
</dbReference>
<organism evidence="8 9">
    <name type="scientific">Rhizobium mesosinicum</name>
    <dbReference type="NCBI Taxonomy" id="335017"/>
    <lineage>
        <taxon>Bacteria</taxon>
        <taxon>Pseudomonadati</taxon>
        <taxon>Pseudomonadota</taxon>
        <taxon>Alphaproteobacteria</taxon>
        <taxon>Hyphomicrobiales</taxon>
        <taxon>Rhizobiaceae</taxon>
        <taxon>Rhizobium/Agrobacterium group</taxon>
        <taxon>Rhizobium</taxon>
    </lineage>
</organism>
<sequence>MRSTAGNILKAERPDIVGMQRGACPALAAPMQTGDGLLVRLRPAGGTLSTSQFRHLASAAARHGNGVVEITARGNLQIRGLQTESVSPLAAEIDAAGIIISDGVAIEISPLHGIDADEIADAADMEVMLRIKLGDLLSSPHLAPKLSILIDGGGRFSLSALIADIRVVAQPTGQWLVSIAGDEEGATPLVLGSADAAVNAVGDLLQMLIVNGRRTRARDIDKAMLRAHFPELDSIRSIRPAPTKSSFVGVTELRNGSTILGVRLKFGQAMAADLISFLTSAESAGAREIRLAPDRGFFLIGLAETAMPALQEAAIGYGVSVTANEPTEQIAACSGEGACALAFYDTKALASQLLDQIPALFDGSLKLHLSGCAKGCAHRRADLAIVGSGDGYDFVVDGLAADRPAARIAGGGINFAIERLARLIKDKRGAGESSADCLKRLGPTGLADALQQE</sequence>
<dbReference type="InterPro" id="IPR051329">
    <property type="entry name" value="NIR_SIR_4Fe-4S"/>
</dbReference>
<name>A0ABS7GQJ4_9HYPH</name>
<keyword evidence="5" id="KW-0408">Iron</keyword>
<reference evidence="8 9" key="1">
    <citation type="journal article" date="2021" name="MBio">
        <title>Poor Competitiveness of Bradyrhizobium in Pigeon Pea Root Colonization in Indian Soils.</title>
        <authorList>
            <person name="Chalasani D."/>
            <person name="Basu A."/>
            <person name="Pullabhotla S.V.S.R.N."/>
            <person name="Jorrin B."/>
            <person name="Neal A.L."/>
            <person name="Poole P.S."/>
            <person name="Podile A.R."/>
            <person name="Tkacz A."/>
        </authorList>
    </citation>
    <scope>NUCLEOTIDE SEQUENCE [LARGE SCALE GENOMIC DNA]</scope>
    <source>
        <strain evidence="8 9">HU56</strain>
    </source>
</reference>
<dbReference type="SUPFAM" id="SSF55124">
    <property type="entry name" value="Nitrite/Sulfite reductase N-terminal domain-like"/>
    <property type="match status" value="2"/>
</dbReference>
<proteinExistence type="predicted"/>
<dbReference type="GO" id="GO:0043818">
    <property type="term" value="F:precorrin-3B synthase activity"/>
    <property type="evidence" value="ECO:0007669"/>
    <property type="project" value="UniProtKB-EC"/>
</dbReference>
<evidence type="ECO:0000313" key="8">
    <source>
        <dbReference type="EMBL" id="MBW9051489.1"/>
    </source>
</evidence>
<dbReference type="SUPFAM" id="SSF56014">
    <property type="entry name" value="Nitrite and sulphite reductase 4Fe-4S domain-like"/>
    <property type="match status" value="1"/>
</dbReference>
<dbReference type="Proteomes" id="UP000717752">
    <property type="component" value="Unassembled WGS sequence"/>
</dbReference>
<protein>
    <submittedName>
        <fullName evidence="8">Precorrin-3B synthase</fullName>
        <ecNumber evidence="8">1.14.13.83</ecNumber>
    </submittedName>
</protein>